<evidence type="ECO:0000256" key="21">
    <source>
        <dbReference type="SAM" id="SignalP"/>
    </source>
</evidence>
<dbReference type="InterPro" id="IPR024171">
    <property type="entry name" value="SRK-like_kinase"/>
</dbReference>
<evidence type="ECO:0000256" key="2">
    <source>
        <dbReference type="ARBA" id="ARBA00022527"/>
    </source>
</evidence>
<dbReference type="Gene3D" id="1.10.510.10">
    <property type="entry name" value="Transferase(Phosphotransferase) domain 1"/>
    <property type="match status" value="1"/>
</dbReference>
<keyword evidence="15" id="KW-0325">Glycoprotein</keyword>
<evidence type="ECO:0000256" key="4">
    <source>
        <dbReference type="ARBA" id="ARBA00022679"/>
    </source>
</evidence>
<evidence type="ECO:0000256" key="17">
    <source>
        <dbReference type="ARBA" id="ARBA00048679"/>
    </source>
</evidence>
<dbReference type="FunFam" id="2.90.10.10:FF:000013">
    <property type="entry name" value="G-type lectin S-receptor-like serine/threonine-protein kinase LECRK1"/>
    <property type="match status" value="1"/>
</dbReference>
<evidence type="ECO:0000256" key="6">
    <source>
        <dbReference type="ARBA" id="ARBA00022729"/>
    </source>
</evidence>
<dbReference type="EC" id="2.7.11.1" evidence="18"/>
<dbReference type="OrthoDB" id="758220at2759"/>
<feature type="transmembrane region" description="Helical" evidence="20">
    <location>
        <begin position="440"/>
        <end position="464"/>
    </location>
</feature>
<feature type="chain" id="PRO_5023816014" description="Receptor-like serine/threonine-protein kinase" evidence="21">
    <location>
        <begin position="22"/>
        <end position="788"/>
    </location>
</feature>
<evidence type="ECO:0000256" key="15">
    <source>
        <dbReference type="ARBA" id="ARBA00023180"/>
    </source>
</evidence>
<dbReference type="FunFam" id="2.90.10.10:FF:000026">
    <property type="entry name" value="Serine/threonine-protein kinase"/>
    <property type="match status" value="1"/>
</dbReference>
<evidence type="ECO:0000256" key="13">
    <source>
        <dbReference type="ARBA" id="ARBA00023157"/>
    </source>
</evidence>
<dbReference type="InterPro" id="IPR051343">
    <property type="entry name" value="G-type_lectin_kinases/EP1-like"/>
</dbReference>
<accession>A0A5J5RQT5</accession>
<feature type="domain" description="Bulb-type lectin" evidence="23">
    <location>
        <begin position="150"/>
        <end position="290"/>
    </location>
</feature>
<evidence type="ECO:0000256" key="16">
    <source>
        <dbReference type="ARBA" id="ARBA00047899"/>
    </source>
</evidence>
<evidence type="ECO:0000313" key="25">
    <source>
        <dbReference type="EMBL" id="KAB2033645.1"/>
    </source>
</evidence>
<keyword evidence="26" id="KW-1185">Reference proteome</keyword>
<dbReference type="FunFam" id="3.30.200.20:FF:000059">
    <property type="entry name" value="S-receptor-like serine/threonine-protein kinase"/>
    <property type="match status" value="1"/>
</dbReference>
<evidence type="ECO:0000256" key="14">
    <source>
        <dbReference type="ARBA" id="ARBA00023170"/>
    </source>
</evidence>
<evidence type="ECO:0000313" key="26">
    <source>
        <dbReference type="Proteomes" id="UP000327439"/>
    </source>
</evidence>
<dbReference type="SMART" id="SM00108">
    <property type="entry name" value="B_lectin"/>
    <property type="match status" value="2"/>
</dbReference>
<dbReference type="GO" id="GO:0005524">
    <property type="term" value="F:ATP binding"/>
    <property type="evidence" value="ECO:0007669"/>
    <property type="project" value="UniProtKB-UniRule"/>
</dbReference>
<evidence type="ECO:0000256" key="11">
    <source>
        <dbReference type="ARBA" id="ARBA00022989"/>
    </source>
</evidence>
<keyword evidence="2 18" id="KW-0723">Serine/threonine-protein kinase</keyword>
<dbReference type="Pfam" id="PF01453">
    <property type="entry name" value="B_lectin"/>
    <property type="match status" value="1"/>
</dbReference>
<dbReference type="GO" id="GO:0106310">
    <property type="term" value="F:protein serine kinase activity"/>
    <property type="evidence" value="ECO:0007669"/>
    <property type="project" value="RHEA"/>
</dbReference>
<dbReference type="InterPro" id="IPR008271">
    <property type="entry name" value="Ser/Thr_kinase_AS"/>
</dbReference>
<proteinExistence type="inferred from homology"/>
<evidence type="ECO:0000256" key="20">
    <source>
        <dbReference type="SAM" id="Phobius"/>
    </source>
</evidence>
<comment type="similarity">
    <text evidence="18">Belongs to the protein kinase superfamily. Ser/Thr protein kinase family.</text>
</comment>
<dbReference type="GO" id="GO:0048544">
    <property type="term" value="P:recognition of pollen"/>
    <property type="evidence" value="ECO:0007669"/>
    <property type="project" value="InterPro"/>
</dbReference>
<dbReference type="CDD" id="cd00054">
    <property type="entry name" value="EGF_CA"/>
    <property type="match status" value="1"/>
</dbReference>
<evidence type="ECO:0000256" key="8">
    <source>
        <dbReference type="ARBA" id="ARBA00022741"/>
    </source>
</evidence>
<dbReference type="PROSITE" id="PS50948">
    <property type="entry name" value="PAN"/>
    <property type="match status" value="1"/>
</dbReference>
<feature type="binding site" evidence="19">
    <location>
        <position position="531"/>
    </location>
    <ligand>
        <name>ATP</name>
        <dbReference type="ChEBI" id="CHEBI:30616"/>
    </ligand>
</feature>
<evidence type="ECO:0000256" key="12">
    <source>
        <dbReference type="ARBA" id="ARBA00023136"/>
    </source>
</evidence>
<evidence type="ECO:0000259" key="24">
    <source>
        <dbReference type="PROSITE" id="PS50948"/>
    </source>
</evidence>
<name>A0A5J5RQT5_GOSBA</name>
<comment type="catalytic activity">
    <reaction evidence="16 18">
        <text>L-threonyl-[protein] + ATP = O-phospho-L-threonyl-[protein] + ADP + H(+)</text>
        <dbReference type="Rhea" id="RHEA:46608"/>
        <dbReference type="Rhea" id="RHEA-COMP:11060"/>
        <dbReference type="Rhea" id="RHEA-COMP:11605"/>
        <dbReference type="ChEBI" id="CHEBI:15378"/>
        <dbReference type="ChEBI" id="CHEBI:30013"/>
        <dbReference type="ChEBI" id="CHEBI:30616"/>
        <dbReference type="ChEBI" id="CHEBI:61977"/>
        <dbReference type="ChEBI" id="CHEBI:456216"/>
        <dbReference type="EC" id="2.7.11.1"/>
    </reaction>
</comment>
<keyword evidence="10 18" id="KW-0067">ATP-binding</keyword>
<evidence type="ECO:0000256" key="9">
    <source>
        <dbReference type="ARBA" id="ARBA00022777"/>
    </source>
</evidence>
<keyword evidence="14" id="KW-0675">Receptor</keyword>
<dbReference type="GO" id="GO:0016020">
    <property type="term" value="C:membrane"/>
    <property type="evidence" value="ECO:0007669"/>
    <property type="project" value="UniProtKB-SubCell"/>
</dbReference>
<keyword evidence="11 20" id="KW-1133">Transmembrane helix</keyword>
<dbReference type="SUPFAM" id="SSF51110">
    <property type="entry name" value="alpha-D-mannose-specific plant lectins"/>
    <property type="match status" value="2"/>
</dbReference>
<feature type="domain" description="Apple" evidence="24">
    <location>
        <begin position="334"/>
        <end position="415"/>
    </location>
</feature>
<dbReference type="PROSITE" id="PS00107">
    <property type="entry name" value="PROTEIN_KINASE_ATP"/>
    <property type="match status" value="1"/>
</dbReference>
<evidence type="ECO:0000256" key="1">
    <source>
        <dbReference type="ARBA" id="ARBA00004479"/>
    </source>
</evidence>
<keyword evidence="5 20" id="KW-0812">Transmembrane</keyword>
<dbReference type="AlphaFoldDB" id="A0A5J5RQT5"/>
<gene>
    <name evidence="25" type="ORF">ES319_D04G033300v1</name>
</gene>
<feature type="signal peptide" evidence="21">
    <location>
        <begin position="1"/>
        <end position="21"/>
    </location>
</feature>
<keyword evidence="7" id="KW-0430">Lectin</keyword>
<keyword evidence="13" id="KW-1015">Disulfide bond</keyword>
<dbReference type="InterPro" id="IPR000719">
    <property type="entry name" value="Prot_kinase_dom"/>
</dbReference>
<keyword evidence="6 21" id="KW-0732">Signal</keyword>
<dbReference type="PROSITE" id="PS00108">
    <property type="entry name" value="PROTEIN_KINASE_ST"/>
    <property type="match status" value="1"/>
</dbReference>
<dbReference type="Pfam" id="PF00954">
    <property type="entry name" value="S_locus_glycop"/>
    <property type="match status" value="1"/>
</dbReference>
<evidence type="ECO:0000259" key="22">
    <source>
        <dbReference type="PROSITE" id="PS50011"/>
    </source>
</evidence>
<dbReference type="GO" id="GO:0030246">
    <property type="term" value="F:carbohydrate binding"/>
    <property type="evidence" value="ECO:0007669"/>
    <property type="project" value="UniProtKB-KW"/>
</dbReference>
<dbReference type="InterPro" id="IPR036426">
    <property type="entry name" value="Bulb-type_lectin_dom_sf"/>
</dbReference>
<dbReference type="GO" id="GO:0004674">
    <property type="term" value="F:protein serine/threonine kinase activity"/>
    <property type="evidence" value="ECO:0007669"/>
    <property type="project" value="UniProtKB-KW"/>
</dbReference>
<evidence type="ECO:0000259" key="23">
    <source>
        <dbReference type="PROSITE" id="PS50927"/>
    </source>
</evidence>
<dbReference type="CDD" id="cd14066">
    <property type="entry name" value="STKc_IRAK"/>
    <property type="match status" value="1"/>
</dbReference>
<evidence type="ECO:0000256" key="10">
    <source>
        <dbReference type="ARBA" id="ARBA00022840"/>
    </source>
</evidence>
<evidence type="ECO:0000256" key="18">
    <source>
        <dbReference type="PIRNR" id="PIRNR000641"/>
    </source>
</evidence>
<dbReference type="PANTHER" id="PTHR47976">
    <property type="entry name" value="G-TYPE LECTIN S-RECEPTOR-LIKE SERINE/THREONINE-PROTEIN KINASE SD2-5"/>
    <property type="match status" value="1"/>
</dbReference>
<dbReference type="PROSITE" id="PS50927">
    <property type="entry name" value="BULB_LECTIN"/>
    <property type="match status" value="2"/>
</dbReference>
<protein>
    <recommendedName>
        <fullName evidence="18">Receptor-like serine/threonine-protein kinase</fullName>
        <ecNumber evidence="18">2.7.11.1</ecNumber>
    </recommendedName>
</protein>
<dbReference type="InterPro" id="IPR017441">
    <property type="entry name" value="Protein_kinase_ATP_BS"/>
</dbReference>
<dbReference type="PROSITE" id="PS50011">
    <property type="entry name" value="PROTEIN_KINASE_DOM"/>
    <property type="match status" value="1"/>
</dbReference>
<dbReference type="InterPro" id="IPR000858">
    <property type="entry name" value="S_locus_glycoprot_dom"/>
</dbReference>
<sequence>MFAISFLFLVCSFSFHLHAVAQPRNSTIRLGSSLTPTTTGKSAWLSPSGLYGFGFYPQGKGYGVGVFLAGVPQRTVVWTANRDDPPVPSTASLVLTTDGRLILQSPPRRDVYIVTDASQKIAAASMLDTGNFVVYNSDEDKIWQSFQYPTTSILQGQPLSAGKELVSSVSETDQSTGIFRLKMQHDGNLVQYPVDTPDTAPYSYWSSFTDGKGDNVSLNLDNDGHLYMLNSTSFNIKDLTTGGYDDTNRTIYLMKIDSDGIFRLYSYRLDRNGNRSVIWSSTSDKCAPKGLCGLNGYCVDVDSEANCICLPGFAPVIEGNFTAGCERSFSSDSCKNDDGKIQYTIQAAENTVWEDTGYSEVTSTTREECETACYEDCNCEAAMFNDGKCTKQRLPLRYGRRDLSNSNIALIKVGIYSSINEPRKHADEPKDGNGKVHTDILIIGLSLIGFAIMVLVISGALILWSRVFRYKRFSTDSNIRLCENVAPISFSFSEIEAMTDNFQEEIGKGAFGTVFKGTVMLNGLTKFVAVKRLDNISDQGEREFQNEMRIIGRTHHRNLVRLLGYCHDGANRLLIYEYMINGSLSDVLFTPERRPCWIERVEIARDVARGLLYLHEECETQIIHCDIKSQNILMDENGQAKISDFGLAKLLKPDQTKTFTGIRGTRGYVAPEWHRKLPVTVKADVYSFGIVLLEIICCRRSVNWSLKDEEAILEEWVYDCYQAGKVGKIAGEDEEVDIKQLERMVIVGLWCILDEPTLRPSMKKVLLMLEGTVEIPIPPCPTSFFSSI</sequence>
<dbReference type="PIRSF" id="PIRSF000641">
    <property type="entry name" value="SRK"/>
    <property type="match status" value="1"/>
</dbReference>
<comment type="catalytic activity">
    <reaction evidence="17 18">
        <text>L-seryl-[protein] + ATP = O-phospho-L-seryl-[protein] + ADP + H(+)</text>
        <dbReference type="Rhea" id="RHEA:17989"/>
        <dbReference type="Rhea" id="RHEA-COMP:9863"/>
        <dbReference type="Rhea" id="RHEA-COMP:11604"/>
        <dbReference type="ChEBI" id="CHEBI:15378"/>
        <dbReference type="ChEBI" id="CHEBI:29999"/>
        <dbReference type="ChEBI" id="CHEBI:30616"/>
        <dbReference type="ChEBI" id="CHEBI:83421"/>
        <dbReference type="ChEBI" id="CHEBI:456216"/>
        <dbReference type="EC" id="2.7.11.1"/>
    </reaction>
</comment>
<dbReference type="InterPro" id="IPR003609">
    <property type="entry name" value="Pan_app"/>
</dbReference>
<keyword evidence="3" id="KW-0245">EGF-like domain</keyword>
<dbReference type="SUPFAM" id="SSF56112">
    <property type="entry name" value="Protein kinase-like (PK-like)"/>
    <property type="match status" value="1"/>
</dbReference>
<dbReference type="Gene3D" id="3.30.200.20">
    <property type="entry name" value="Phosphorylase Kinase, domain 1"/>
    <property type="match status" value="1"/>
</dbReference>
<evidence type="ECO:0000256" key="5">
    <source>
        <dbReference type="ARBA" id="ARBA00022692"/>
    </source>
</evidence>
<dbReference type="InterPro" id="IPR001480">
    <property type="entry name" value="Bulb-type_lectin_dom"/>
</dbReference>
<dbReference type="Gene3D" id="2.90.10.10">
    <property type="entry name" value="Bulb-type lectin domain"/>
    <property type="match status" value="2"/>
</dbReference>
<keyword evidence="4 18" id="KW-0808">Transferase</keyword>
<dbReference type="EMBL" id="CM018218">
    <property type="protein sequence ID" value="KAB2033645.1"/>
    <property type="molecule type" value="Genomic_DNA"/>
</dbReference>
<feature type="domain" description="Bulb-type lectin" evidence="23">
    <location>
        <begin position="25"/>
        <end position="147"/>
    </location>
</feature>
<evidence type="ECO:0000256" key="19">
    <source>
        <dbReference type="PROSITE-ProRule" id="PRU10141"/>
    </source>
</evidence>
<comment type="subcellular location">
    <subcellularLocation>
        <location evidence="1">Membrane</location>
        <topology evidence="1">Single-pass type I membrane protein</topology>
    </subcellularLocation>
</comment>
<dbReference type="PANTHER" id="PTHR47976:SF7">
    <property type="entry name" value="RECEPTOR-LIKE SERINE_THREONINE-PROTEIN KINASE"/>
    <property type="match status" value="1"/>
</dbReference>
<dbReference type="InterPro" id="IPR001245">
    <property type="entry name" value="Ser-Thr/Tyr_kinase_cat_dom"/>
</dbReference>
<dbReference type="FunFam" id="1.10.510.10:FF:000237">
    <property type="entry name" value="G-type lectin S-receptor-like serine/threonine-protein kinase"/>
    <property type="match status" value="1"/>
</dbReference>
<evidence type="ECO:0000256" key="3">
    <source>
        <dbReference type="ARBA" id="ARBA00022536"/>
    </source>
</evidence>
<dbReference type="InterPro" id="IPR011009">
    <property type="entry name" value="Kinase-like_dom_sf"/>
</dbReference>
<evidence type="ECO:0000256" key="7">
    <source>
        <dbReference type="ARBA" id="ARBA00022734"/>
    </source>
</evidence>
<keyword evidence="8 18" id="KW-0547">Nucleotide-binding</keyword>
<keyword evidence="9 18" id="KW-0418">Kinase</keyword>
<keyword evidence="12 20" id="KW-0472">Membrane</keyword>
<dbReference type="Proteomes" id="UP000327439">
    <property type="component" value="Chromosome D04"/>
</dbReference>
<organism evidence="25 26">
    <name type="scientific">Gossypium barbadense</name>
    <name type="common">Sea Island cotton</name>
    <name type="synonym">Hibiscus barbadensis</name>
    <dbReference type="NCBI Taxonomy" id="3634"/>
    <lineage>
        <taxon>Eukaryota</taxon>
        <taxon>Viridiplantae</taxon>
        <taxon>Streptophyta</taxon>
        <taxon>Embryophyta</taxon>
        <taxon>Tracheophyta</taxon>
        <taxon>Spermatophyta</taxon>
        <taxon>Magnoliopsida</taxon>
        <taxon>eudicotyledons</taxon>
        <taxon>Gunneridae</taxon>
        <taxon>Pentapetalae</taxon>
        <taxon>rosids</taxon>
        <taxon>malvids</taxon>
        <taxon>Malvales</taxon>
        <taxon>Malvaceae</taxon>
        <taxon>Malvoideae</taxon>
        <taxon>Gossypium</taxon>
    </lineage>
</organism>
<dbReference type="SMART" id="SM00220">
    <property type="entry name" value="S_TKc"/>
    <property type="match status" value="1"/>
</dbReference>
<dbReference type="Pfam" id="PF07714">
    <property type="entry name" value="PK_Tyr_Ser-Thr"/>
    <property type="match status" value="1"/>
</dbReference>
<reference evidence="26" key="1">
    <citation type="journal article" date="2020" name="Nat. Genet.">
        <title>Genomic diversifications of five Gossypium allopolyploid species and their impact on cotton improvement.</title>
        <authorList>
            <person name="Chen Z.J."/>
            <person name="Sreedasyam A."/>
            <person name="Ando A."/>
            <person name="Song Q."/>
            <person name="De Santiago L.M."/>
            <person name="Hulse-Kemp A.M."/>
            <person name="Ding M."/>
            <person name="Ye W."/>
            <person name="Kirkbride R.C."/>
            <person name="Jenkins J."/>
            <person name="Plott C."/>
            <person name="Lovell J."/>
            <person name="Lin Y.M."/>
            <person name="Vaughn R."/>
            <person name="Liu B."/>
            <person name="Simpson S."/>
            <person name="Scheffler B.E."/>
            <person name="Wen L."/>
            <person name="Saski C.A."/>
            <person name="Grover C.E."/>
            <person name="Hu G."/>
            <person name="Conover J.L."/>
            <person name="Carlson J.W."/>
            <person name="Shu S."/>
            <person name="Boston L.B."/>
            <person name="Williams M."/>
            <person name="Peterson D.G."/>
            <person name="McGee K."/>
            <person name="Jones D.C."/>
            <person name="Wendel J.F."/>
            <person name="Stelly D.M."/>
            <person name="Grimwood J."/>
            <person name="Schmutz J."/>
        </authorList>
    </citation>
    <scope>NUCLEOTIDE SEQUENCE [LARGE SCALE GENOMIC DNA]</scope>
    <source>
        <strain evidence="26">cv. 3-79</strain>
    </source>
</reference>
<feature type="domain" description="Protein kinase" evidence="22">
    <location>
        <begin position="500"/>
        <end position="785"/>
    </location>
</feature>